<evidence type="ECO:0000256" key="1">
    <source>
        <dbReference type="SAM" id="Phobius"/>
    </source>
</evidence>
<dbReference type="PANTHER" id="PTHR36834">
    <property type="entry name" value="MEMBRANE PROTEIN-RELATED"/>
    <property type="match status" value="1"/>
</dbReference>
<feature type="transmembrane region" description="Helical" evidence="1">
    <location>
        <begin position="225"/>
        <end position="246"/>
    </location>
</feature>
<gene>
    <name evidence="3" type="ORF">JFL43_04085</name>
</gene>
<feature type="transmembrane region" description="Helical" evidence="1">
    <location>
        <begin position="200"/>
        <end position="219"/>
    </location>
</feature>
<feature type="transmembrane region" description="Helical" evidence="1">
    <location>
        <begin position="83"/>
        <end position="105"/>
    </location>
</feature>
<dbReference type="Proteomes" id="UP000618943">
    <property type="component" value="Unassembled WGS sequence"/>
</dbReference>
<keyword evidence="1" id="KW-0472">Membrane</keyword>
<dbReference type="RefSeq" id="WP_200748049.1">
    <property type="nucleotide sequence ID" value="NZ_JAEOAH010000004.1"/>
</dbReference>
<feature type="domain" description="VanZ-like" evidence="2">
    <location>
        <begin position="137"/>
        <end position="242"/>
    </location>
</feature>
<dbReference type="EMBL" id="JAEOAH010000004">
    <property type="protein sequence ID" value="MBK3494051.1"/>
    <property type="molecule type" value="Genomic_DNA"/>
</dbReference>
<organism evidence="3 4">
    <name type="scientific">Viridibacillus soli</name>
    <dbReference type="NCBI Taxonomy" id="2798301"/>
    <lineage>
        <taxon>Bacteria</taxon>
        <taxon>Bacillati</taxon>
        <taxon>Bacillota</taxon>
        <taxon>Bacilli</taxon>
        <taxon>Bacillales</taxon>
        <taxon>Caryophanaceae</taxon>
        <taxon>Viridibacillus</taxon>
    </lineage>
</organism>
<sequence>MNEKLEQYIHEITTTLTCSPQEKQEIADEMRDHLYTSYEVLLANGHEEKSATNKAIQTFGQTNVLKLSFQQVVDPLYGWLHKFALIGFILYSFAFSWILLIQRLITRILNYQSFDFPFNSYVRTQDTLATEKAFFDFSVWEQNVNFIPFKTIVLYLKAEHMNTSIAVNNLVGNFIVLLPLGLLLPFLFKRCKKLTSVVTIAFITSFCIETIQFALQIGMADIDDVILNTLGAMFGFAIYKLIMWFLSLRVQFKHKKYSTS</sequence>
<name>A0ABS1H3S0_9BACL</name>
<comment type="caution">
    <text evidence="3">The sequence shown here is derived from an EMBL/GenBank/DDBJ whole genome shotgun (WGS) entry which is preliminary data.</text>
</comment>
<dbReference type="NCBIfam" id="NF038403">
    <property type="entry name" value="perm_prefix_1"/>
    <property type="match status" value="1"/>
</dbReference>
<dbReference type="Pfam" id="PF04892">
    <property type="entry name" value="VanZ"/>
    <property type="match status" value="1"/>
</dbReference>
<dbReference type="InterPro" id="IPR006976">
    <property type="entry name" value="VanZ-like"/>
</dbReference>
<keyword evidence="1" id="KW-1133">Transmembrane helix</keyword>
<feature type="transmembrane region" description="Helical" evidence="1">
    <location>
        <begin position="170"/>
        <end position="188"/>
    </location>
</feature>
<keyword evidence="4" id="KW-1185">Reference proteome</keyword>
<dbReference type="PANTHER" id="PTHR36834:SF1">
    <property type="entry name" value="INTEGRAL MEMBRANE PROTEIN"/>
    <property type="match status" value="1"/>
</dbReference>
<proteinExistence type="predicted"/>
<keyword evidence="1" id="KW-0812">Transmembrane</keyword>
<dbReference type="InterPro" id="IPR047928">
    <property type="entry name" value="Perm_prefix_1"/>
</dbReference>
<evidence type="ECO:0000313" key="3">
    <source>
        <dbReference type="EMBL" id="MBK3494051.1"/>
    </source>
</evidence>
<evidence type="ECO:0000259" key="2">
    <source>
        <dbReference type="Pfam" id="PF04892"/>
    </source>
</evidence>
<accession>A0ABS1H3S0</accession>
<dbReference type="InterPro" id="IPR053150">
    <property type="entry name" value="Teicoplanin_resist-assoc"/>
</dbReference>
<reference evidence="3 4" key="1">
    <citation type="submission" date="2020-12" db="EMBL/GenBank/DDBJ databases">
        <title>YIM B01967 draft genome.</title>
        <authorList>
            <person name="Yan X."/>
        </authorList>
    </citation>
    <scope>NUCLEOTIDE SEQUENCE [LARGE SCALE GENOMIC DNA]</scope>
    <source>
        <strain evidence="3 4">YIM B01967</strain>
    </source>
</reference>
<evidence type="ECO:0000313" key="4">
    <source>
        <dbReference type="Proteomes" id="UP000618943"/>
    </source>
</evidence>
<protein>
    <submittedName>
        <fullName evidence="3">VanZ family protein</fullName>
    </submittedName>
</protein>